<dbReference type="STRING" id="121845.A0A3Q0IRL7"/>
<dbReference type="AlphaFoldDB" id="A0A3Q0IRL7"/>
<evidence type="ECO:0000313" key="1">
    <source>
        <dbReference type="Proteomes" id="UP000079169"/>
    </source>
</evidence>
<dbReference type="Proteomes" id="UP000079169">
    <property type="component" value="Unplaced"/>
</dbReference>
<dbReference type="KEGG" id="dci:113466240"/>
<accession>A0A3Q0IRL7</accession>
<name>A0A3Q0IRL7_DIACI</name>
<dbReference type="RefSeq" id="XP_026677268.1">
    <property type="nucleotide sequence ID" value="XM_026821467.1"/>
</dbReference>
<evidence type="ECO:0000313" key="2">
    <source>
        <dbReference type="RefSeq" id="XP_026677268.1"/>
    </source>
</evidence>
<proteinExistence type="predicted"/>
<dbReference type="PaxDb" id="121845-A0A3Q0IRL7"/>
<organism evidence="1 2">
    <name type="scientific">Diaphorina citri</name>
    <name type="common">Asian citrus psyllid</name>
    <dbReference type="NCBI Taxonomy" id="121845"/>
    <lineage>
        <taxon>Eukaryota</taxon>
        <taxon>Metazoa</taxon>
        <taxon>Ecdysozoa</taxon>
        <taxon>Arthropoda</taxon>
        <taxon>Hexapoda</taxon>
        <taxon>Insecta</taxon>
        <taxon>Pterygota</taxon>
        <taxon>Neoptera</taxon>
        <taxon>Paraneoptera</taxon>
        <taxon>Hemiptera</taxon>
        <taxon>Sternorrhyncha</taxon>
        <taxon>Psylloidea</taxon>
        <taxon>Psyllidae</taxon>
        <taxon>Diaphorininae</taxon>
        <taxon>Diaphorina</taxon>
    </lineage>
</organism>
<sequence length="139" mass="16159">MSRRMHEFVYLCVDKSLELDKFTLSLGTSFEETINISCKVFTLSAAFYKPHYNINLLPLASLVPRVAKYCDLQKVDDQWRKLPLVQLPEDITQCTEPDMFWGKLLKYKNLFNETEFIELARFALDTLCLPHANADCESI</sequence>
<reference evidence="2" key="1">
    <citation type="submission" date="2025-08" db="UniProtKB">
        <authorList>
            <consortium name="RefSeq"/>
        </authorList>
    </citation>
    <scope>IDENTIFICATION</scope>
</reference>
<protein>
    <submittedName>
        <fullName evidence="2">Uncharacterized protein LOC113466240</fullName>
    </submittedName>
</protein>
<gene>
    <name evidence="2" type="primary">LOC113466240</name>
</gene>
<keyword evidence="1" id="KW-1185">Reference proteome</keyword>
<dbReference type="GeneID" id="113466240"/>